<protein>
    <recommendedName>
        <fullName evidence="1">CRAL-TRIO domain-containing protein</fullName>
    </recommendedName>
</protein>
<evidence type="ECO:0000313" key="2">
    <source>
        <dbReference type="EMBL" id="KIJ60271.1"/>
    </source>
</evidence>
<dbReference type="SUPFAM" id="SSF52087">
    <property type="entry name" value="CRAL/TRIO domain"/>
    <property type="match status" value="1"/>
</dbReference>
<dbReference type="PROSITE" id="PS50191">
    <property type="entry name" value="CRAL_TRIO"/>
    <property type="match status" value="1"/>
</dbReference>
<feature type="domain" description="CRAL-TRIO" evidence="1">
    <location>
        <begin position="116"/>
        <end position="294"/>
    </location>
</feature>
<dbReference type="SMART" id="SM00516">
    <property type="entry name" value="SEC14"/>
    <property type="match status" value="1"/>
</dbReference>
<dbReference type="SUPFAM" id="SSF46938">
    <property type="entry name" value="CRAL/TRIO N-terminal domain"/>
    <property type="match status" value="1"/>
</dbReference>
<name>A0A0C9WA46_9AGAM</name>
<proteinExistence type="predicted"/>
<dbReference type="Proteomes" id="UP000053820">
    <property type="component" value="Unassembled WGS sequence"/>
</dbReference>
<dbReference type="Gene3D" id="1.10.8.20">
    <property type="entry name" value="N-terminal domain of phosphatidylinositol transfer protein sec14p"/>
    <property type="match status" value="1"/>
</dbReference>
<dbReference type="InterPro" id="IPR051026">
    <property type="entry name" value="PI/PC_transfer"/>
</dbReference>
<dbReference type="HOGENOM" id="CLU_014001_4_0_1"/>
<dbReference type="InterPro" id="IPR011074">
    <property type="entry name" value="CRAL/TRIO_N_dom"/>
</dbReference>
<accession>A0A0C9WA46</accession>
<dbReference type="InterPro" id="IPR001251">
    <property type="entry name" value="CRAL-TRIO_dom"/>
</dbReference>
<keyword evidence="3" id="KW-1185">Reference proteome</keyword>
<organism evidence="2 3">
    <name type="scientific">Hydnomerulius pinastri MD-312</name>
    <dbReference type="NCBI Taxonomy" id="994086"/>
    <lineage>
        <taxon>Eukaryota</taxon>
        <taxon>Fungi</taxon>
        <taxon>Dikarya</taxon>
        <taxon>Basidiomycota</taxon>
        <taxon>Agaricomycotina</taxon>
        <taxon>Agaricomycetes</taxon>
        <taxon>Agaricomycetidae</taxon>
        <taxon>Boletales</taxon>
        <taxon>Boletales incertae sedis</taxon>
        <taxon>Leucogyrophana</taxon>
    </lineage>
</organism>
<evidence type="ECO:0000259" key="1">
    <source>
        <dbReference type="PROSITE" id="PS50191"/>
    </source>
</evidence>
<gene>
    <name evidence="2" type="ORF">HYDPIDRAFT_32394</name>
</gene>
<evidence type="ECO:0000313" key="3">
    <source>
        <dbReference type="Proteomes" id="UP000053820"/>
    </source>
</evidence>
<dbReference type="Gene3D" id="3.40.525.10">
    <property type="entry name" value="CRAL-TRIO lipid binding domain"/>
    <property type="match status" value="1"/>
</dbReference>
<dbReference type="EMBL" id="KN839874">
    <property type="protein sequence ID" value="KIJ60271.1"/>
    <property type="molecule type" value="Genomic_DNA"/>
</dbReference>
<dbReference type="SMART" id="SM01100">
    <property type="entry name" value="CRAL_TRIO_N"/>
    <property type="match status" value="1"/>
</dbReference>
<dbReference type="InterPro" id="IPR036273">
    <property type="entry name" value="CRAL/TRIO_N_dom_sf"/>
</dbReference>
<dbReference type="OrthoDB" id="30289at2759"/>
<sequence>MSAQSEPPDSPAAPVTQKVADAAAPVPVEDGHIPVRSQTVEHSGLLEVFKANLAQAGLYRAAVDDVQASHDDTTLMRFLRARRLDLNKAEKQFADTEAWRKQHGVDELFKTFDTTEMESSRRFYPRWTGRRDKCGLPLYVYRLASLNSTLRKELDAVPSERRHQRIIALYEVMTRFVLPLCDHLPHEPLTPVSSVTTIIDLEGVSLSGMWSLRSHLQQASTMATANYPETLNTIAIVNSPSFFPTIWNWIKGWFDEGTRNKIHVLGKDPGESIRALINDEDLPQVYGGKLEWVFEDEPSLDSEIQKAITEMPKGPVIFTNGQVVKP</sequence>
<dbReference type="Pfam" id="PF03765">
    <property type="entry name" value="CRAL_TRIO_N"/>
    <property type="match status" value="1"/>
</dbReference>
<dbReference type="CDD" id="cd00170">
    <property type="entry name" value="SEC14"/>
    <property type="match status" value="1"/>
</dbReference>
<dbReference type="InterPro" id="IPR036865">
    <property type="entry name" value="CRAL-TRIO_dom_sf"/>
</dbReference>
<dbReference type="AlphaFoldDB" id="A0A0C9WA46"/>
<dbReference type="Pfam" id="PF00650">
    <property type="entry name" value="CRAL_TRIO"/>
    <property type="match status" value="1"/>
</dbReference>
<reference evidence="2 3" key="1">
    <citation type="submission" date="2014-04" db="EMBL/GenBank/DDBJ databases">
        <title>Evolutionary Origins and Diversification of the Mycorrhizal Mutualists.</title>
        <authorList>
            <consortium name="DOE Joint Genome Institute"/>
            <consortium name="Mycorrhizal Genomics Consortium"/>
            <person name="Kohler A."/>
            <person name="Kuo A."/>
            <person name="Nagy L.G."/>
            <person name="Floudas D."/>
            <person name="Copeland A."/>
            <person name="Barry K.W."/>
            <person name="Cichocki N."/>
            <person name="Veneault-Fourrey C."/>
            <person name="LaButti K."/>
            <person name="Lindquist E.A."/>
            <person name="Lipzen A."/>
            <person name="Lundell T."/>
            <person name="Morin E."/>
            <person name="Murat C."/>
            <person name="Riley R."/>
            <person name="Ohm R."/>
            <person name="Sun H."/>
            <person name="Tunlid A."/>
            <person name="Henrissat B."/>
            <person name="Grigoriev I.V."/>
            <person name="Hibbett D.S."/>
            <person name="Martin F."/>
        </authorList>
    </citation>
    <scope>NUCLEOTIDE SEQUENCE [LARGE SCALE GENOMIC DNA]</scope>
    <source>
        <strain evidence="2 3">MD-312</strain>
    </source>
</reference>
<dbReference type="PANTHER" id="PTHR45657">
    <property type="entry name" value="CRAL-TRIO DOMAIN-CONTAINING PROTEIN YKL091C-RELATED"/>
    <property type="match status" value="1"/>
</dbReference>
<dbReference type="PANTHER" id="PTHR45657:SF3">
    <property type="entry name" value="TRANSPORTER, PUTATIVE (AFU_ORTHOLOGUE AFUA_5G09260)-RELATED"/>
    <property type="match status" value="1"/>
</dbReference>